<dbReference type="InterPro" id="IPR002168">
    <property type="entry name" value="Lipase_GDXG_HIS_AS"/>
</dbReference>
<dbReference type="eggNOG" id="KOG1516">
    <property type="taxonomic scope" value="Eukaryota"/>
</dbReference>
<dbReference type="OMA" id="HAFNIFT"/>
<name>T0QKY2_SAPDV</name>
<evidence type="ECO:0000313" key="5">
    <source>
        <dbReference type="Proteomes" id="UP000030762"/>
    </source>
</evidence>
<dbReference type="EMBL" id="JH767155">
    <property type="protein sequence ID" value="EQC34450.1"/>
    <property type="molecule type" value="Genomic_DNA"/>
</dbReference>
<keyword evidence="2" id="KW-0378">Hydrolase</keyword>
<evidence type="ECO:0000259" key="3">
    <source>
        <dbReference type="Pfam" id="PF20434"/>
    </source>
</evidence>
<dbReference type="PANTHER" id="PTHR48081">
    <property type="entry name" value="AB HYDROLASE SUPERFAMILY PROTEIN C4A8.06C"/>
    <property type="match status" value="1"/>
</dbReference>
<dbReference type="SUPFAM" id="SSF53474">
    <property type="entry name" value="alpha/beta-Hydrolases"/>
    <property type="match status" value="1"/>
</dbReference>
<dbReference type="GeneID" id="19948945"/>
<dbReference type="OrthoDB" id="19653at2759"/>
<keyword evidence="5" id="KW-1185">Reference proteome</keyword>
<dbReference type="GO" id="GO:0016787">
    <property type="term" value="F:hydrolase activity"/>
    <property type="evidence" value="ECO:0007669"/>
    <property type="project" value="UniProtKB-KW"/>
</dbReference>
<proteinExistence type="inferred from homology"/>
<dbReference type="STRING" id="1156394.T0QKY2"/>
<dbReference type="VEuPathDB" id="FungiDB:SDRG_08218"/>
<evidence type="ECO:0000256" key="1">
    <source>
        <dbReference type="ARBA" id="ARBA00010515"/>
    </source>
</evidence>
<reference evidence="4 5" key="1">
    <citation type="submission" date="2012-04" db="EMBL/GenBank/DDBJ databases">
        <title>The Genome Sequence of Saprolegnia declina VS20.</title>
        <authorList>
            <consortium name="The Broad Institute Genome Sequencing Platform"/>
            <person name="Russ C."/>
            <person name="Nusbaum C."/>
            <person name="Tyler B."/>
            <person name="van West P."/>
            <person name="Dieguez-Uribeondo J."/>
            <person name="de Bruijn I."/>
            <person name="Tripathy S."/>
            <person name="Jiang R."/>
            <person name="Young S.K."/>
            <person name="Zeng Q."/>
            <person name="Gargeya S."/>
            <person name="Fitzgerald M."/>
            <person name="Haas B."/>
            <person name="Abouelleil A."/>
            <person name="Alvarado L."/>
            <person name="Arachchi H.M."/>
            <person name="Berlin A."/>
            <person name="Chapman S.B."/>
            <person name="Goldberg J."/>
            <person name="Griggs A."/>
            <person name="Gujja S."/>
            <person name="Hansen M."/>
            <person name="Howarth C."/>
            <person name="Imamovic A."/>
            <person name="Larimer J."/>
            <person name="McCowen C."/>
            <person name="Montmayeur A."/>
            <person name="Murphy C."/>
            <person name="Neiman D."/>
            <person name="Pearson M."/>
            <person name="Priest M."/>
            <person name="Roberts A."/>
            <person name="Saif S."/>
            <person name="Shea T."/>
            <person name="Sisk P."/>
            <person name="Sykes S."/>
            <person name="Wortman J."/>
            <person name="Nusbaum C."/>
            <person name="Birren B."/>
        </authorList>
    </citation>
    <scope>NUCLEOTIDE SEQUENCE [LARGE SCALE GENOMIC DNA]</scope>
    <source>
        <strain evidence="4 5">VS20</strain>
    </source>
</reference>
<dbReference type="InterPro" id="IPR049492">
    <property type="entry name" value="BD-FAE-like_dom"/>
</dbReference>
<gene>
    <name evidence="4" type="ORF">SDRG_08218</name>
</gene>
<dbReference type="InterPro" id="IPR029058">
    <property type="entry name" value="AB_hydrolase_fold"/>
</dbReference>
<dbReference type="InterPro" id="IPR050300">
    <property type="entry name" value="GDXG_lipolytic_enzyme"/>
</dbReference>
<dbReference type="PROSITE" id="PS01173">
    <property type="entry name" value="LIPASE_GDXG_HIS"/>
    <property type="match status" value="1"/>
</dbReference>
<accession>T0QKY2</accession>
<dbReference type="AlphaFoldDB" id="T0QKY2"/>
<organism evidence="4 5">
    <name type="scientific">Saprolegnia diclina (strain VS20)</name>
    <dbReference type="NCBI Taxonomy" id="1156394"/>
    <lineage>
        <taxon>Eukaryota</taxon>
        <taxon>Sar</taxon>
        <taxon>Stramenopiles</taxon>
        <taxon>Oomycota</taxon>
        <taxon>Saprolegniomycetes</taxon>
        <taxon>Saprolegniales</taxon>
        <taxon>Saprolegniaceae</taxon>
        <taxon>Saprolegnia</taxon>
    </lineage>
</organism>
<feature type="domain" description="BD-FAE-like" evidence="3">
    <location>
        <begin position="157"/>
        <end position="369"/>
    </location>
</feature>
<dbReference type="Proteomes" id="UP000030762">
    <property type="component" value="Unassembled WGS sequence"/>
</dbReference>
<dbReference type="PANTHER" id="PTHR48081:SF8">
    <property type="entry name" value="ALPHA_BETA HYDROLASE FOLD-3 DOMAIN-CONTAINING PROTEIN-RELATED"/>
    <property type="match status" value="1"/>
</dbReference>
<dbReference type="InParanoid" id="T0QKY2"/>
<protein>
    <recommendedName>
        <fullName evidence="3">BD-FAE-like domain-containing protein</fullName>
    </recommendedName>
</protein>
<comment type="similarity">
    <text evidence="1">Belongs to the 'GDXG' lipolytic enzyme family.</text>
</comment>
<dbReference type="RefSeq" id="XP_008612312.1">
    <property type="nucleotide sequence ID" value="XM_008614090.1"/>
</dbReference>
<dbReference type="Gene3D" id="3.40.50.1820">
    <property type="entry name" value="alpha/beta hydrolase"/>
    <property type="match status" value="1"/>
</dbReference>
<evidence type="ECO:0000256" key="2">
    <source>
        <dbReference type="ARBA" id="ARBA00022801"/>
    </source>
</evidence>
<dbReference type="Pfam" id="PF20434">
    <property type="entry name" value="BD-FAE"/>
    <property type="match status" value="1"/>
</dbReference>
<sequence>MSDGLFAAYAATLGVLTQRAQYRFPRLQSMVSFFVSMVPGELSHLFLVLHSMLLYYRRTSQRWVQLLHAYVIFRLVQLFRSNAAAKHAFQEACIRKQLLSPATAATAIGARSMWQWLLIWSPLPMQLALKGMYPGVECLGTKTYAHVGKRVSRAMQMDVFKHKSCGPKPPVFLFIHGGGWLVGNRSYAPQALLHQVCSKGWLFCSIDYRLAPFAGFPTNLIDCKRAIAYLRTTTELDLDAGMIVVGGESAGGHLASLVAVTSGETRFQPGFEAVDTSVSACIDAYGIHDVLDRHGHFRKRDNADGFRKYIEVMLMQKKLRPSTKVHFQAASSLQYVLDRKYPVPPFLLVHGEFDSVVPFEDSKEFYDALQTMRAETAATDRPRIPDVFIKVPSAQHAFNIFTSPRALAYGDTVVAFLEAIRTRAPSPKL</sequence>
<evidence type="ECO:0000313" key="4">
    <source>
        <dbReference type="EMBL" id="EQC34450.1"/>
    </source>
</evidence>